<dbReference type="Gene3D" id="3.30.160.810">
    <property type="match status" value="1"/>
</dbReference>
<dbReference type="Pfam" id="PF00297">
    <property type="entry name" value="Ribosomal_L3"/>
    <property type="match status" value="1"/>
</dbReference>
<dbReference type="GO" id="GO:0019843">
    <property type="term" value="F:rRNA binding"/>
    <property type="evidence" value="ECO:0007669"/>
    <property type="project" value="UniProtKB-UniRule"/>
</dbReference>
<evidence type="ECO:0000256" key="9">
    <source>
        <dbReference type="RuleBase" id="RU003906"/>
    </source>
</evidence>
<dbReference type="InterPro" id="IPR000597">
    <property type="entry name" value="Ribosomal_uL3"/>
</dbReference>
<evidence type="ECO:0000256" key="3">
    <source>
        <dbReference type="ARBA" id="ARBA00022884"/>
    </source>
</evidence>
<dbReference type="NCBIfam" id="TIGR03625">
    <property type="entry name" value="L3_bact"/>
    <property type="match status" value="1"/>
</dbReference>
<reference evidence="11" key="1">
    <citation type="submission" date="2016-02" db="EMBL/GenBank/DDBJ databases">
        <authorList>
            <person name="Mitreva M."/>
            <person name="Pepin K.H."/>
            <person name="Mihindukulasuriya K.A."/>
            <person name="Fulton R."/>
            <person name="Fronick C."/>
            <person name="O'Laughlin M."/>
            <person name="Miner T."/>
            <person name="Herter B."/>
            <person name="Rosa B.A."/>
            <person name="Cordes M."/>
            <person name="Tomlinson C."/>
            <person name="Wollam A."/>
            <person name="Palsikar V.B."/>
            <person name="Mardis E.R."/>
            <person name="Wilson R.K."/>
        </authorList>
    </citation>
    <scope>NUCLEOTIDE SEQUENCE [LARGE SCALE GENOMIC DNA]</scope>
    <source>
        <strain evidence="11">DSM 22607</strain>
    </source>
</reference>
<accession>A0A136Q7J7</accession>
<comment type="function">
    <text evidence="7 9">One of the primary rRNA binding proteins, it binds directly near the 3'-end of the 23S rRNA, where it nucleates assembly of the 50S subunit.</text>
</comment>
<dbReference type="InterPro" id="IPR019927">
    <property type="entry name" value="Ribosomal_uL3_bac/org-type"/>
</dbReference>
<keyword evidence="5 7" id="KW-0687">Ribonucleoprotein</keyword>
<organism evidence="10 11">
    <name type="scientific">Christensenella minuta</name>
    <dbReference type="NCBI Taxonomy" id="626937"/>
    <lineage>
        <taxon>Bacteria</taxon>
        <taxon>Bacillati</taxon>
        <taxon>Bacillota</taxon>
        <taxon>Clostridia</taxon>
        <taxon>Christensenellales</taxon>
        <taxon>Christensenellaceae</taxon>
        <taxon>Christensenella</taxon>
    </lineage>
</organism>
<dbReference type="SUPFAM" id="SSF50447">
    <property type="entry name" value="Translation proteins"/>
    <property type="match status" value="1"/>
</dbReference>
<dbReference type="AlphaFoldDB" id="A0A136Q7J7"/>
<comment type="caution">
    <text evidence="10">The sequence shown here is derived from an EMBL/GenBank/DDBJ whole genome shotgun (WGS) entry which is preliminary data.</text>
</comment>
<dbReference type="Proteomes" id="UP000070366">
    <property type="component" value="Unassembled WGS sequence"/>
</dbReference>
<dbReference type="RefSeq" id="WP_066522717.1">
    <property type="nucleotide sequence ID" value="NZ_CABMOF010000009.1"/>
</dbReference>
<evidence type="ECO:0000256" key="2">
    <source>
        <dbReference type="ARBA" id="ARBA00022730"/>
    </source>
</evidence>
<evidence type="ECO:0000256" key="1">
    <source>
        <dbReference type="ARBA" id="ARBA00006540"/>
    </source>
</evidence>
<dbReference type="HAMAP" id="MF_01325_B">
    <property type="entry name" value="Ribosomal_uL3_B"/>
    <property type="match status" value="1"/>
</dbReference>
<keyword evidence="2 7" id="KW-0699">rRNA-binding</keyword>
<dbReference type="InterPro" id="IPR009000">
    <property type="entry name" value="Transl_B-barrel_sf"/>
</dbReference>
<evidence type="ECO:0000256" key="4">
    <source>
        <dbReference type="ARBA" id="ARBA00022980"/>
    </source>
</evidence>
<dbReference type="GO" id="GO:0022625">
    <property type="term" value="C:cytosolic large ribosomal subunit"/>
    <property type="evidence" value="ECO:0007669"/>
    <property type="project" value="TreeGrafter"/>
</dbReference>
<sequence>MKAILGEKIGMTQIFAEDGRVVPVTVVKAGPCVIVQKKTVETDGYNAVQVGFGEVKEKNVIKPKKGHFAKVKAVPTRYLREFRTDEAEELEAGSEIKVDVFETGEKVDVSGISKGKGFLGVIARWGQHRGPMSHGSRYHRRPGSMGACASPAKVMKGKRLPGRGGFDKVTVQNLEVVKVDTDKNLLLIKGAVPGAKGGLVTIRKSVKSL</sequence>
<dbReference type="GO" id="GO:0003735">
    <property type="term" value="F:structural constituent of ribosome"/>
    <property type="evidence" value="ECO:0007669"/>
    <property type="project" value="UniProtKB-UniRule"/>
</dbReference>
<proteinExistence type="inferred from homology"/>
<keyword evidence="4 7" id="KW-0689">Ribosomal protein</keyword>
<dbReference type="InterPro" id="IPR019926">
    <property type="entry name" value="Ribosomal_uL3_CS"/>
</dbReference>
<protein>
    <recommendedName>
        <fullName evidence="6 7">Large ribosomal subunit protein uL3</fullName>
    </recommendedName>
</protein>
<dbReference type="PANTHER" id="PTHR11229:SF16">
    <property type="entry name" value="LARGE RIBOSOMAL SUBUNIT PROTEIN UL3C"/>
    <property type="match status" value="1"/>
</dbReference>
<evidence type="ECO:0000256" key="7">
    <source>
        <dbReference type="HAMAP-Rule" id="MF_01325"/>
    </source>
</evidence>
<comment type="similarity">
    <text evidence="1 7 8">Belongs to the universal ribosomal protein uL3 family.</text>
</comment>
<dbReference type="KEGG" id="cmiu:B1H56_10240"/>
<evidence type="ECO:0000313" key="11">
    <source>
        <dbReference type="Proteomes" id="UP000070366"/>
    </source>
</evidence>
<dbReference type="FunFam" id="2.40.30.10:FF:000004">
    <property type="entry name" value="50S ribosomal protein L3"/>
    <property type="match status" value="1"/>
</dbReference>
<evidence type="ECO:0000256" key="6">
    <source>
        <dbReference type="ARBA" id="ARBA00035243"/>
    </source>
</evidence>
<dbReference type="FunFam" id="3.30.160.810:FF:000001">
    <property type="entry name" value="50S ribosomal protein L3"/>
    <property type="match status" value="1"/>
</dbReference>
<evidence type="ECO:0000313" key="10">
    <source>
        <dbReference type="EMBL" id="KXK66599.1"/>
    </source>
</evidence>
<keyword evidence="11" id="KW-1185">Reference proteome</keyword>
<dbReference type="GO" id="GO:0006412">
    <property type="term" value="P:translation"/>
    <property type="evidence" value="ECO:0007669"/>
    <property type="project" value="UniProtKB-UniRule"/>
</dbReference>
<gene>
    <name evidence="7" type="primary">rplC</name>
    <name evidence="10" type="ORF">HMPREF3293_00642</name>
</gene>
<evidence type="ECO:0000256" key="5">
    <source>
        <dbReference type="ARBA" id="ARBA00023274"/>
    </source>
</evidence>
<dbReference type="OrthoDB" id="9806135at2"/>
<dbReference type="STRING" id="626937.HMPREF3293_00642"/>
<evidence type="ECO:0000256" key="8">
    <source>
        <dbReference type="RuleBase" id="RU003905"/>
    </source>
</evidence>
<dbReference type="PATRIC" id="fig|626937.4.peg.633"/>
<keyword evidence="3 7" id="KW-0694">RNA-binding</keyword>
<dbReference type="PROSITE" id="PS00474">
    <property type="entry name" value="RIBOSOMAL_L3"/>
    <property type="match status" value="1"/>
</dbReference>
<name>A0A136Q7J7_9FIRM</name>
<dbReference type="Gene3D" id="2.40.30.10">
    <property type="entry name" value="Translation factors"/>
    <property type="match status" value="1"/>
</dbReference>
<dbReference type="PANTHER" id="PTHR11229">
    <property type="entry name" value="50S RIBOSOMAL PROTEIN L3"/>
    <property type="match status" value="1"/>
</dbReference>
<comment type="subunit">
    <text evidence="7 9">Part of the 50S ribosomal subunit. Forms a cluster with proteins L14 and L19.</text>
</comment>
<dbReference type="EMBL" id="LSZW01000040">
    <property type="protein sequence ID" value="KXK66599.1"/>
    <property type="molecule type" value="Genomic_DNA"/>
</dbReference>